<name>A0ABD0KDZ3_9CAEN</name>
<comment type="caution">
    <text evidence="1">The sequence shown here is derived from an EMBL/GenBank/DDBJ whole genome shotgun (WGS) entry which is preliminary data.</text>
</comment>
<sequence length="82" mass="9031">MIGVTDTVREEKPVKCVCPVAKERGVRCRTHPFKEITTGPQDHNAAALFYLLGPRTYQYASQGGTILQKVVGEKKTRGVLSV</sequence>
<evidence type="ECO:0000313" key="2">
    <source>
        <dbReference type="Proteomes" id="UP001519460"/>
    </source>
</evidence>
<dbReference type="EMBL" id="JACVVK020000197">
    <property type="protein sequence ID" value="KAK7485262.1"/>
    <property type="molecule type" value="Genomic_DNA"/>
</dbReference>
<evidence type="ECO:0000313" key="1">
    <source>
        <dbReference type="EMBL" id="KAK7485262.1"/>
    </source>
</evidence>
<accession>A0ABD0KDZ3</accession>
<keyword evidence="2" id="KW-1185">Reference proteome</keyword>
<dbReference type="Proteomes" id="UP001519460">
    <property type="component" value="Unassembled WGS sequence"/>
</dbReference>
<organism evidence="1 2">
    <name type="scientific">Batillaria attramentaria</name>
    <dbReference type="NCBI Taxonomy" id="370345"/>
    <lineage>
        <taxon>Eukaryota</taxon>
        <taxon>Metazoa</taxon>
        <taxon>Spiralia</taxon>
        <taxon>Lophotrochozoa</taxon>
        <taxon>Mollusca</taxon>
        <taxon>Gastropoda</taxon>
        <taxon>Caenogastropoda</taxon>
        <taxon>Sorbeoconcha</taxon>
        <taxon>Cerithioidea</taxon>
        <taxon>Batillariidae</taxon>
        <taxon>Batillaria</taxon>
    </lineage>
</organism>
<proteinExistence type="predicted"/>
<protein>
    <submittedName>
        <fullName evidence="1">Uncharacterized protein</fullName>
    </submittedName>
</protein>
<gene>
    <name evidence="1" type="ORF">BaRGS_00023513</name>
</gene>
<reference evidence="1 2" key="1">
    <citation type="journal article" date="2023" name="Sci. Data">
        <title>Genome assembly of the Korean intertidal mud-creeper Batillaria attramentaria.</title>
        <authorList>
            <person name="Patra A.K."/>
            <person name="Ho P.T."/>
            <person name="Jun S."/>
            <person name="Lee S.J."/>
            <person name="Kim Y."/>
            <person name="Won Y.J."/>
        </authorList>
    </citation>
    <scope>NUCLEOTIDE SEQUENCE [LARGE SCALE GENOMIC DNA]</scope>
    <source>
        <strain evidence="1">Wonlab-2016</strain>
    </source>
</reference>
<dbReference type="AlphaFoldDB" id="A0ABD0KDZ3"/>